<sequence length="325" mass="33980">MRAVVQDEYGEAHDVLRVAEIEPPTIAADEVLLRVHAAGVERGAWHLMAGVPYPVRMATGLGKPKTPVRGREVSGRVEAVGAQVSALSPGDEVFGICEGSFAEFARAKASKLVPRPENLTPVRAAAISISALTALQAVRDSAAVQPGQDVLVIGASGGVGSYAVQIAKARGAQVTGVCGTGKVDFVRDLGADEVLDYTKQDITEGGHRYDAIIDTGGHRSLRHLRRALTPRGHAVIVGSETGGRVLGGFQRALWAPLMSLFGSQKFSGLISAEKQADLLELAALAAAGTIDAPVDRTFPLEHAADAVQYMQDGLVRGKVVVVVAS</sequence>
<reference evidence="2 3" key="1">
    <citation type="submission" date="2022-06" db="EMBL/GenBank/DDBJ databases">
        <title>Genomic Encyclopedia of Archaeal and Bacterial Type Strains, Phase II (KMG-II): from individual species to whole genera.</title>
        <authorList>
            <person name="Goeker M."/>
        </authorList>
    </citation>
    <scope>NUCLEOTIDE SEQUENCE [LARGE SCALE GENOMIC DNA]</scope>
    <source>
        <strain evidence="2 3">DSM 44255</strain>
    </source>
</reference>
<dbReference type="InterPro" id="IPR052733">
    <property type="entry name" value="Chloroplast_QOR"/>
</dbReference>
<dbReference type="SUPFAM" id="SSF50129">
    <property type="entry name" value="GroES-like"/>
    <property type="match status" value="1"/>
</dbReference>
<feature type="domain" description="Enoyl reductase (ER)" evidence="1">
    <location>
        <begin position="11"/>
        <end position="321"/>
    </location>
</feature>
<dbReference type="Gene3D" id="3.90.180.10">
    <property type="entry name" value="Medium-chain alcohol dehydrogenases, catalytic domain"/>
    <property type="match status" value="1"/>
</dbReference>
<dbReference type="Proteomes" id="UP001205185">
    <property type="component" value="Unassembled WGS sequence"/>
</dbReference>
<keyword evidence="3" id="KW-1185">Reference proteome</keyword>
<protein>
    <submittedName>
        <fullName evidence="2">NADPH:quinone reductase</fullName>
    </submittedName>
</protein>
<dbReference type="Pfam" id="PF13602">
    <property type="entry name" value="ADH_zinc_N_2"/>
    <property type="match status" value="1"/>
</dbReference>
<evidence type="ECO:0000313" key="3">
    <source>
        <dbReference type="Proteomes" id="UP001205185"/>
    </source>
</evidence>
<proteinExistence type="predicted"/>
<dbReference type="CDD" id="cd08267">
    <property type="entry name" value="MDR1"/>
    <property type="match status" value="1"/>
</dbReference>
<name>A0ABT1IEM2_9PSEU</name>
<dbReference type="InterPro" id="IPR036291">
    <property type="entry name" value="NAD(P)-bd_dom_sf"/>
</dbReference>
<accession>A0ABT1IEM2</accession>
<dbReference type="Pfam" id="PF08240">
    <property type="entry name" value="ADH_N"/>
    <property type="match status" value="1"/>
</dbReference>
<evidence type="ECO:0000259" key="1">
    <source>
        <dbReference type="SMART" id="SM00829"/>
    </source>
</evidence>
<dbReference type="EMBL" id="JAMTCO010000008">
    <property type="protein sequence ID" value="MCP2271079.1"/>
    <property type="molecule type" value="Genomic_DNA"/>
</dbReference>
<dbReference type="PANTHER" id="PTHR44013:SF1">
    <property type="entry name" value="ZINC-TYPE ALCOHOL DEHYDROGENASE-LIKE PROTEIN C16A3.02C"/>
    <property type="match status" value="1"/>
</dbReference>
<comment type="caution">
    <text evidence="2">The sequence shown here is derived from an EMBL/GenBank/DDBJ whole genome shotgun (WGS) entry which is preliminary data.</text>
</comment>
<dbReference type="InterPro" id="IPR013154">
    <property type="entry name" value="ADH-like_N"/>
</dbReference>
<gene>
    <name evidence="2" type="ORF">LV75_003591</name>
</gene>
<dbReference type="SMART" id="SM00829">
    <property type="entry name" value="PKS_ER"/>
    <property type="match status" value="1"/>
</dbReference>
<evidence type="ECO:0000313" key="2">
    <source>
        <dbReference type="EMBL" id="MCP2271079.1"/>
    </source>
</evidence>
<dbReference type="SUPFAM" id="SSF51735">
    <property type="entry name" value="NAD(P)-binding Rossmann-fold domains"/>
    <property type="match status" value="1"/>
</dbReference>
<dbReference type="Gene3D" id="3.40.50.720">
    <property type="entry name" value="NAD(P)-binding Rossmann-like Domain"/>
    <property type="match status" value="1"/>
</dbReference>
<organism evidence="2 3">
    <name type="scientific">Actinokineospora diospyrosa</name>
    <dbReference type="NCBI Taxonomy" id="103728"/>
    <lineage>
        <taxon>Bacteria</taxon>
        <taxon>Bacillati</taxon>
        <taxon>Actinomycetota</taxon>
        <taxon>Actinomycetes</taxon>
        <taxon>Pseudonocardiales</taxon>
        <taxon>Pseudonocardiaceae</taxon>
        <taxon>Actinokineospora</taxon>
    </lineage>
</organism>
<dbReference type="PROSITE" id="PS01162">
    <property type="entry name" value="QOR_ZETA_CRYSTAL"/>
    <property type="match status" value="1"/>
</dbReference>
<dbReference type="InterPro" id="IPR011032">
    <property type="entry name" value="GroES-like_sf"/>
</dbReference>
<dbReference type="RefSeq" id="WP_253888031.1">
    <property type="nucleotide sequence ID" value="NZ_BAAAVB010000014.1"/>
</dbReference>
<dbReference type="InterPro" id="IPR020843">
    <property type="entry name" value="ER"/>
</dbReference>
<dbReference type="InterPro" id="IPR002364">
    <property type="entry name" value="Quin_OxRdtase/zeta-crystal_CS"/>
</dbReference>
<dbReference type="PANTHER" id="PTHR44013">
    <property type="entry name" value="ZINC-TYPE ALCOHOL DEHYDROGENASE-LIKE PROTEIN C16A3.02C"/>
    <property type="match status" value="1"/>
</dbReference>